<dbReference type="Pfam" id="PF22707">
    <property type="entry name" value="S1CSD-TOTE-2"/>
    <property type="match status" value="1"/>
</dbReference>
<evidence type="ECO:0000313" key="3">
    <source>
        <dbReference type="Proteomes" id="UP000248882"/>
    </source>
</evidence>
<sequence>MENNTSTELQSLNKRYAVASTQLADPLSYDAASNELVRILLDYLSFFCESTNLDDFLRTLKKLSSFNKTYLTDFVLNKIAWESGSILQSAALPEHKFQMLESYFQILEQFEFHKPSKGYSRLLSGILYYGKSWTGFLTFVNWWGWGSFSKQDFEKNTKGELVFPSLAERVTNAFGKNIFAMINEEALPPAMAKDLLIPYDTYLSKLESNKINFDFAPYYHAKALKQLGQKEKAQQVFLDFAKKKKRDFWVWDLLGDLQEEPQIRLACQLKGLSCPGPPSFKVGLMEKAILTLVQQEYQGWAKFEIQKLIQLRQKNKWSIPKNIQDLQQEDWFENTPVKLDDKKLKKLLLVSEQLLEEVKSEDILVSRILASKGLITGITKDNLPYIAPIRGSGTLPKTGDACHISFVKNERGQSVIFDWIKIPTKEWMNSSKKVVQGELKQMPGKDFGFVSDVFIPPDLLKSHKSHGDLTLKVNAVKSYEPSKKKWSWMAFEIYNT</sequence>
<dbReference type="InterPro" id="IPR054427">
    <property type="entry name" value="S1CSD-TOTE-2"/>
</dbReference>
<dbReference type="OrthoDB" id="6196244at2"/>
<evidence type="ECO:0000259" key="1">
    <source>
        <dbReference type="Pfam" id="PF22707"/>
    </source>
</evidence>
<keyword evidence="3" id="KW-1185">Reference proteome</keyword>
<protein>
    <recommendedName>
        <fullName evidence="1">TOTE conflict systems S1/CSD-like domain-containing protein</fullName>
    </recommendedName>
</protein>
<feature type="domain" description="TOTE conflict systems S1/CSD-like" evidence="1">
    <location>
        <begin position="433"/>
        <end position="493"/>
    </location>
</feature>
<reference evidence="2 3" key="1">
    <citation type="submission" date="2018-06" db="EMBL/GenBank/DDBJ databases">
        <title>Genomic Encyclopedia of Archaeal and Bacterial Type Strains, Phase II (KMG-II): from individual species to whole genera.</title>
        <authorList>
            <person name="Goeker M."/>
        </authorList>
    </citation>
    <scope>NUCLEOTIDE SEQUENCE [LARGE SCALE GENOMIC DNA]</scope>
    <source>
        <strain evidence="2 3">DSM 19830</strain>
    </source>
</reference>
<accession>A0A2W7QBF8</accession>
<proteinExistence type="predicted"/>
<dbReference type="InterPro" id="IPR054283">
    <property type="entry name" value="DUF7017"/>
</dbReference>
<dbReference type="Proteomes" id="UP000248882">
    <property type="component" value="Unassembled WGS sequence"/>
</dbReference>
<dbReference type="AlphaFoldDB" id="A0A2W7QBF8"/>
<evidence type="ECO:0000313" key="2">
    <source>
        <dbReference type="EMBL" id="PZX45994.1"/>
    </source>
</evidence>
<dbReference type="EMBL" id="QKZT01000038">
    <property type="protein sequence ID" value="PZX45994.1"/>
    <property type="molecule type" value="Genomic_DNA"/>
</dbReference>
<comment type="caution">
    <text evidence="2">The sequence shown here is derived from an EMBL/GenBank/DDBJ whole genome shotgun (WGS) entry which is preliminary data.</text>
</comment>
<organism evidence="2 3">
    <name type="scientific">Algoriphagus chordae</name>
    <dbReference type="NCBI Taxonomy" id="237019"/>
    <lineage>
        <taxon>Bacteria</taxon>
        <taxon>Pseudomonadati</taxon>
        <taxon>Bacteroidota</taxon>
        <taxon>Cytophagia</taxon>
        <taxon>Cytophagales</taxon>
        <taxon>Cyclobacteriaceae</taxon>
        <taxon>Algoriphagus</taxon>
    </lineage>
</organism>
<gene>
    <name evidence="2" type="ORF">LV85_04400</name>
</gene>
<dbReference type="Pfam" id="PF22860">
    <property type="entry name" value="DUF7017"/>
    <property type="match status" value="1"/>
</dbReference>
<name>A0A2W7QBF8_9BACT</name>
<dbReference type="RefSeq" id="WP_111323475.1">
    <property type="nucleotide sequence ID" value="NZ_QKZT01000038.1"/>
</dbReference>